<evidence type="ECO:0000259" key="2">
    <source>
        <dbReference type="Pfam" id="PF12770"/>
    </source>
</evidence>
<dbReference type="EMBL" id="VJXY01000011">
    <property type="protein sequence ID" value="MBD6616604.1"/>
    <property type="molecule type" value="Genomic_DNA"/>
</dbReference>
<dbReference type="SUPFAM" id="SSF48452">
    <property type="entry name" value="TPR-like"/>
    <property type="match status" value="2"/>
</dbReference>
<name>A0AA40VQW3_9NOST</name>
<proteinExistence type="predicted"/>
<dbReference type="SMART" id="SM00028">
    <property type="entry name" value="TPR"/>
    <property type="match status" value="7"/>
</dbReference>
<sequence length="1027" mass="116331">MNEQRLQTYYQLIESLLNCSNGEEREILAANTELLDAGFSQILAAVAENFAQQGEENTANWLRNLATYLTPETTPISPEDIETYGQFLQEILQATADSNGDAQVIYPLLAANTNKLNDIFAELLRRWATNILAEAEPDAAADIVLVIGKFSNRISDFPLGSKANKIEIAITGYEIALTVYTRNALPQQWANTQNNLGLAYFNRILGKRADNIELALTAYTAALEVRTRSAFPEKWADTQNNLGIAYKDRTLGERAKNIESAITALTDALEVYTRSAFPEKWADTQNNLGIAYKDRILGERAENIELAITAYSAALKVYTRNNFPKQLAGTQNNLGEAYRNRILGERAENIELAITAFSAALEVHTHSVFPENWATTQNNLGLAYSQRILGERAENIELAIAAFSAALEVYTRSTFPENWATVQNNLGAVYPNRILGERAENIELAIAAFSAALEVYTRSNFPQYHAETLLNFGRLYQEEEQFNSAYNTFIEAIKTVEGLRSDIVSGEEAKRKQAEEWNQLYRRMVEVCLALGRDTEAIEYIERSKNRNLVELILNRDLKTIFPPEVVTQLEKLRDEIANGQYQLQNGKVENPTALAQHLQQLRQQRQELQDSYLPVGSSFKFEQFQKTLEKGTAIIEWYITTDGILTFLIQPNGQELTFWQSQPEDFNALIDWRNKYLSDYYNQQDKSKIQWQNQLEEGLKKLAEILHLEEILAPLSKEYDRLILIPHRFLHLFPLHALPVKESYLLDLFPNGVGYAPSCQLLQQVQLRQRPDFQSFFAIQNPTEDLFYADVEIESIQHYFPIEETTILRGKDANRNALDTRIANLAEVNCLHFSCHGSFNLNTPANSCLLLNGAIVNKKLELNNCLSLGDLFNKDFNLDQCRLVVLSACETGIVDFLNTSDEYIGLPSGFLYAGSSSVVSSLWTVDDVSTAFLFIKFYENLQNYPELKQGDIAVALNKALTWLRNLTSEEGKQLLQQIQPYIDVMFQGKDDILKELFIEGAKTQLKSNAQPFANPFYWAAFTAIGY</sequence>
<keyword evidence="4" id="KW-1185">Reference proteome</keyword>
<dbReference type="Proteomes" id="UP001165986">
    <property type="component" value="Unassembled WGS sequence"/>
</dbReference>
<dbReference type="AlphaFoldDB" id="A0AA40VQW3"/>
<feature type="domain" description="CHAT" evidence="2">
    <location>
        <begin position="701"/>
        <end position="1026"/>
    </location>
</feature>
<dbReference type="Gene3D" id="1.25.40.10">
    <property type="entry name" value="Tetratricopeptide repeat domain"/>
    <property type="match status" value="3"/>
</dbReference>
<evidence type="ECO:0000313" key="4">
    <source>
        <dbReference type="Proteomes" id="UP001165986"/>
    </source>
</evidence>
<evidence type="ECO:0000256" key="1">
    <source>
        <dbReference type="PROSITE-ProRule" id="PRU00339"/>
    </source>
</evidence>
<protein>
    <submittedName>
        <fullName evidence="3">CHAT domain-containing protein</fullName>
    </submittedName>
</protein>
<dbReference type="InterPro" id="IPR024983">
    <property type="entry name" value="CHAT_dom"/>
</dbReference>
<dbReference type="PANTHER" id="PTHR10098">
    <property type="entry name" value="RAPSYN-RELATED"/>
    <property type="match status" value="1"/>
</dbReference>
<dbReference type="Pfam" id="PF12770">
    <property type="entry name" value="CHAT"/>
    <property type="match status" value="1"/>
</dbReference>
<dbReference type="InterPro" id="IPR019734">
    <property type="entry name" value="TPR_rpt"/>
</dbReference>
<dbReference type="PROSITE" id="PS50005">
    <property type="entry name" value="TPR"/>
    <property type="match status" value="1"/>
</dbReference>
<reference evidence="3" key="1">
    <citation type="submission" date="2019-07" db="EMBL/GenBank/DDBJ databases">
        <title>Toxilogical consequences of a new and cryptic species of cyanobacteria (Komarekiella delphini-convector) recovered from the epidermis of a bottlenose dolphin and 1500 ft. in the air.</title>
        <authorList>
            <person name="Brown A.O."/>
            <person name="Dvorak P."/>
            <person name="Villanueva C.D."/>
            <person name="Foss A.J."/>
            <person name="Garvey A.D."/>
            <person name="Gibson Q.A."/>
            <person name="Johansen J.R."/>
            <person name="Casamatta D.A."/>
        </authorList>
    </citation>
    <scope>NUCLEOTIDE SEQUENCE</scope>
    <source>
        <strain evidence="3">SJRDD-AB1</strain>
    </source>
</reference>
<keyword evidence="1" id="KW-0802">TPR repeat</keyword>
<organism evidence="3 4">
    <name type="scientific">Komarekiella delphini-convector SJRDD-AB1</name>
    <dbReference type="NCBI Taxonomy" id="2593771"/>
    <lineage>
        <taxon>Bacteria</taxon>
        <taxon>Bacillati</taxon>
        <taxon>Cyanobacteriota</taxon>
        <taxon>Cyanophyceae</taxon>
        <taxon>Nostocales</taxon>
        <taxon>Nostocaceae</taxon>
        <taxon>Komarekiella</taxon>
        <taxon>Komarekiella delphini-convector</taxon>
    </lineage>
</organism>
<dbReference type="RefSeq" id="WP_191757843.1">
    <property type="nucleotide sequence ID" value="NZ_VJXY01000011.1"/>
</dbReference>
<gene>
    <name evidence="3" type="ORF">FNW02_12360</name>
</gene>
<evidence type="ECO:0000313" key="3">
    <source>
        <dbReference type="EMBL" id="MBD6616604.1"/>
    </source>
</evidence>
<feature type="repeat" description="TPR" evidence="1">
    <location>
        <begin position="466"/>
        <end position="499"/>
    </location>
</feature>
<accession>A0AA40VQW3</accession>
<dbReference type="InterPro" id="IPR011990">
    <property type="entry name" value="TPR-like_helical_dom_sf"/>
</dbReference>
<comment type="caution">
    <text evidence="3">The sequence shown here is derived from an EMBL/GenBank/DDBJ whole genome shotgun (WGS) entry which is preliminary data.</text>
</comment>